<dbReference type="EMBL" id="WOGT01000002">
    <property type="protein sequence ID" value="MUN54529.1"/>
    <property type="molecule type" value="Genomic_DNA"/>
</dbReference>
<organism evidence="2 3">
    <name type="scientific">Rothia koreensis</name>
    <dbReference type="NCBI Taxonomy" id="592378"/>
    <lineage>
        <taxon>Bacteria</taxon>
        <taxon>Bacillati</taxon>
        <taxon>Actinomycetota</taxon>
        <taxon>Actinomycetes</taxon>
        <taxon>Micrococcales</taxon>
        <taxon>Micrococcaceae</taxon>
        <taxon>Rothia</taxon>
    </lineage>
</organism>
<proteinExistence type="predicted"/>
<name>A0A7K1LH60_9MICC</name>
<evidence type="ECO:0000313" key="2">
    <source>
        <dbReference type="EMBL" id="MUN54529.1"/>
    </source>
</evidence>
<reference evidence="2 3" key="1">
    <citation type="submission" date="2019-12" db="EMBL/GenBank/DDBJ databases">
        <authorList>
            <person name="Li J."/>
            <person name="Shi Y."/>
            <person name="Xu G."/>
            <person name="Xiao D."/>
            <person name="Ran X."/>
        </authorList>
    </citation>
    <scope>NUCLEOTIDE SEQUENCE [LARGE SCALE GENOMIC DNA]</scope>
    <source>
        <strain evidence="2 3">JCM 15915</strain>
    </source>
</reference>
<feature type="compositionally biased region" description="Basic and acidic residues" evidence="1">
    <location>
        <begin position="494"/>
        <end position="515"/>
    </location>
</feature>
<dbReference type="RefSeq" id="WP_129315147.1">
    <property type="nucleotide sequence ID" value="NZ_NOIQ01000004.1"/>
</dbReference>
<dbReference type="AlphaFoldDB" id="A0A7K1LH60"/>
<accession>A0A7K1LH60</accession>
<protein>
    <submittedName>
        <fullName evidence="2">Uncharacterized protein</fullName>
    </submittedName>
</protein>
<sequence>MNDGLLGKTELSPLEILIRETAQNSWDARIEGLVPEYGVNLRQPDPGLNQRLAELLPLDHVPHFAESLLSPDAPILEISDRNTVGLDGPVDMEPVAVGTPKNFEDLIFKVGVPRSDGQGGGTFGFGKTAAFNYSELGVVVYWTRCKNSDQELEHRFIVSAFTESYVADDVQYTGRHWWGRIEDSKILPVQGEAAEALGNELFVRGFGDEQTGTSLLVLVPRIGSTEVESEFDGEEERLGPSVSDSTGETNTPMNGMDAFASQARRAIRRHLWPKLVPGGEKSEAPMTLSLEVGGTKVDLVDSDSGALELWGMALNALRQTSPHQSEPSTVVSRQVKTDIVPIIRLSEVLGHLAIVHRNFLLKPQLSTDDLDPAEPSNYLGRVALMRGATELVVATEDWGVDSLVPMTDWLAVFRSTPDFDPIFAASEPPAHDSWVSSGSRPDVKRVVTAMKKMINRRIAENLGLGNKNTSSGPGNAERTAGLSRRLGSVLPVEVPRDNKGRGNTDKKDPKPVRSDRWRVADQVCNFEGTAFDGTQMQRVRFRVEGPGPEAMVDLQVSVIGDQGVTELLSPAVLQARWSQDVQALADGSGCRIGSGSSASVLFNAPHRRALRIELLVTGVE</sequence>
<feature type="region of interest" description="Disordered" evidence="1">
    <location>
        <begin position="231"/>
        <end position="253"/>
    </location>
</feature>
<feature type="region of interest" description="Disordered" evidence="1">
    <location>
        <begin position="461"/>
        <end position="515"/>
    </location>
</feature>
<comment type="caution">
    <text evidence="2">The sequence shown here is derived from an EMBL/GenBank/DDBJ whole genome shotgun (WGS) entry which is preliminary data.</text>
</comment>
<evidence type="ECO:0000313" key="3">
    <source>
        <dbReference type="Proteomes" id="UP000462152"/>
    </source>
</evidence>
<dbReference type="Proteomes" id="UP000462152">
    <property type="component" value="Unassembled WGS sequence"/>
</dbReference>
<feature type="compositionally biased region" description="Polar residues" evidence="1">
    <location>
        <begin position="242"/>
        <end position="253"/>
    </location>
</feature>
<keyword evidence="3" id="KW-1185">Reference proteome</keyword>
<gene>
    <name evidence="2" type="ORF">GMA10_04770</name>
</gene>
<dbReference type="OrthoDB" id="3267770at2"/>
<evidence type="ECO:0000256" key="1">
    <source>
        <dbReference type="SAM" id="MobiDB-lite"/>
    </source>
</evidence>